<evidence type="ECO:0000256" key="4">
    <source>
        <dbReference type="ARBA" id="ARBA00022723"/>
    </source>
</evidence>
<dbReference type="Gene3D" id="3.40.140.10">
    <property type="entry name" value="Cytidine Deaminase, domain 2"/>
    <property type="match status" value="1"/>
</dbReference>
<evidence type="ECO:0000256" key="5">
    <source>
        <dbReference type="ARBA" id="ARBA00022786"/>
    </source>
</evidence>
<name>A0A9N9B417_9GLOM</name>
<comment type="cofactor">
    <cofactor evidence="1">
        <name>Zn(2+)</name>
        <dbReference type="ChEBI" id="CHEBI:29105"/>
    </cofactor>
</comment>
<dbReference type="SUPFAM" id="SSF102712">
    <property type="entry name" value="JAB1/MPN domain"/>
    <property type="match status" value="1"/>
</dbReference>
<organism evidence="11 12">
    <name type="scientific">Paraglomus occultum</name>
    <dbReference type="NCBI Taxonomy" id="144539"/>
    <lineage>
        <taxon>Eukaryota</taxon>
        <taxon>Fungi</taxon>
        <taxon>Fungi incertae sedis</taxon>
        <taxon>Mucoromycota</taxon>
        <taxon>Glomeromycotina</taxon>
        <taxon>Glomeromycetes</taxon>
        <taxon>Paraglomerales</taxon>
        <taxon>Paraglomeraceae</taxon>
        <taxon>Paraglomus</taxon>
    </lineage>
</organism>
<dbReference type="GO" id="GO:0140492">
    <property type="term" value="F:metal-dependent deubiquitinase activity"/>
    <property type="evidence" value="ECO:0007669"/>
    <property type="project" value="InterPro"/>
</dbReference>
<evidence type="ECO:0000313" key="11">
    <source>
        <dbReference type="EMBL" id="CAG8554285.1"/>
    </source>
</evidence>
<dbReference type="PANTHER" id="PTHR12947">
    <property type="entry name" value="AMSH-LIKE PROTEASE"/>
    <property type="match status" value="1"/>
</dbReference>
<dbReference type="InterPro" id="IPR000555">
    <property type="entry name" value="JAMM/MPN+_dom"/>
</dbReference>
<evidence type="ECO:0000256" key="6">
    <source>
        <dbReference type="ARBA" id="ARBA00022801"/>
    </source>
</evidence>
<comment type="similarity">
    <text evidence="2">Belongs to the peptidase M67C family.</text>
</comment>
<dbReference type="AlphaFoldDB" id="A0A9N9B417"/>
<dbReference type="Proteomes" id="UP000789572">
    <property type="component" value="Unassembled WGS sequence"/>
</dbReference>
<keyword evidence="8" id="KW-0482">Metalloprotease</keyword>
<evidence type="ECO:0000256" key="8">
    <source>
        <dbReference type="ARBA" id="ARBA00023049"/>
    </source>
</evidence>
<feature type="region of interest" description="Disordered" evidence="9">
    <location>
        <begin position="122"/>
        <end position="151"/>
    </location>
</feature>
<protein>
    <submittedName>
        <fullName evidence="11">10276_t:CDS:1</fullName>
    </submittedName>
</protein>
<dbReference type="SMART" id="SM00232">
    <property type="entry name" value="JAB_MPN"/>
    <property type="match status" value="1"/>
</dbReference>
<evidence type="ECO:0000256" key="1">
    <source>
        <dbReference type="ARBA" id="ARBA00001947"/>
    </source>
</evidence>
<dbReference type="SUPFAM" id="SSF140856">
    <property type="entry name" value="USP8 N-terminal domain-like"/>
    <property type="match status" value="1"/>
</dbReference>
<keyword evidence="5" id="KW-0833">Ubl conjugation pathway</keyword>
<dbReference type="Gene3D" id="1.20.58.80">
    <property type="entry name" value="Phosphotransferase system, lactose/cellobiose-type IIA subunit"/>
    <property type="match status" value="1"/>
</dbReference>
<sequence>MSAASLPKRIPTIKEISAEASKLELHTHIALRIYLRTIANVLRQAEQYKLEQDVLNAYKFYMKFAVITLDKLPAHPEYHKPESKKMVADLKRQADKVLTEMEVLKPKLEQMREEQMRAELEATKRAHRKEAEERARRQKEARILDHTQQADQMSARKVEEWSLRIEYPTISLKNESDGYSYAGLSNRPSPFTPPALPPVPPGLVAPPQPKSPPAIPPKLPHDTEDAAKADTFVPRLPPKVPHGPPKPPKLENYAIDNKDAISAPQVKPEIQADKTIEDGYVEEVDYKAYTEGGEGLRTIYLPSKLTREFLKIAAQNTKNNLETLGILVGTLSHNSFCITSLIIPKQTATSDSCNMINEEELLECVNPNELTLGWIHTHPTQTCFMSSIDLHTHSSYQWGIPEAIAIVCAPKYNDIRIFRLSNPPGLQVVIKCTKRGFHPHTEDELFVDISKNGHVINKNLDLRIADLR</sequence>
<dbReference type="Pfam" id="PF08969">
    <property type="entry name" value="USP8_dimer"/>
    <property type="match status" value="1"/>
</dbReference>
<dbReference type="GO" id="GO:0061578">
    <property type="term" value="F:K63-linked deubiquitinase activity"/>
    <property type="evidence" value="ECO:0007669"/>
    <property type="project" value="InterPro"/>
</dbReference>
<keyword evidence="6" id="KW-0378">Hydrolase</keyword>
<comment type="caution">
    <text evidence="11">The sequence shown here is derived from an EMBL/GenBank/DDBJ whole genome shotgun (WGS) entry which is preliminary data.</text>
</comment>
<dbReference type="PROSITE" id="PS50249">
    <property type="entry name" value="MPN"/>
    <property type="match status" value="1"/>
</dbReference>
<feature type="domain" description="MPN" evidence="10">
    <location>
        <begin position="299"/>
        <end position="426"/>
    </location>
</feature>
<dbReference type="OrthoDB" id="3640at2759"/>
<dbReference type="FunFam" id="3.40.140.10:FF:000033">
    <property type="entry name" value="AMSH-like protease sst2"/>
    <property type="match status" value="1"/>
</dbReference>
<proteinExistence type="inferred from homology"/>
<feature type="compositionally biased region" description="Basic and acidic residues" evidence="9">
    <location>
        <begin position="122"/>
        <end position="145"/>
    </location>
</feature>
<evidence type="ECO:0000256" key="2">
    <source>
        <dbReference type="ARBA" id="ARBA00010981"/>
    </source>
</evidence>
<keyword evidence="4" id="KW-0479">Metal-binding</keyword>
<feature type="region of interest" description="Disordered" evidence="9">
    <location>
        <begin position="191"/>
        <end position="223"/>
    </location>
</feature>
<keyword evidence="7" id="KW-0862">Zinc</keyword>
<keyword evidence="12" id="KW-1185">Reference proteome</keyword>
<dbReference type="InterPro" id="IPR044098">
    <property type="entry name" value="STAMBP/STALP-like_MPN"/>
</dbReference>
<gene>
    <name evidence="11" type="ORF">POCULU_LOCUS5182</name>
</gene>
<accession>A0A9N9B417</accession>
<dbReference type="InterPro" id="IPR015063">
    <property type="entry name" value="USP8_dimer"/>
</dbReference>
<dbReference type="GO" id="GO:0016020">
    <property type="term" value="C:membrane"/>
    <property type="evidence" value="ECO:0007669"/>
    <property type="project" value="TreeGrafter"/>
</dbReference>
<dbReference type="GO" id="GO:0006508">
    <property type="term" value="P:proteolysis"/>
    <property type="evidence" value="ECO:0007669"/>
    <property type="project" value="UniProtKB-KW"/>
</dbReference>
<dbReference type="Pfam" id="PF01398">
    <property type="entry name" value="JAB"/>
    <property type="match status" value="1"/>
</dbReference>
<dbReference type="EMBL" id="CAJVPJ010000756">
    <property type="protein sequence ID" value="CAG8554285.1"/>
    <property type="molecule type" value="Genomic_DNA"/>
</dbReference>
<dbReference type="CDD" id="cd08066">
    <property type="entry name" value="MPN_AMSH_like"/>
    <property type="match status" value="1"/>
</dbReference>
<dbReference type="GO" id="GO:0046872">
    <property type="term" value="F:metal ion binding"/>
    <property type="evidence" value="ECO:0007669"/>
    <property type="project" value="UniProtKB-KW"/>
</dbReference>
<evidence type="ECO:0000313" key="12">
    <source>
        <dbReference type="Proteomes" id="UP000789572"/>
    </source>
</evidence>
<dbReference type="GO" id="GO:0070536">
    <property type="term" value="P:protein K63-linked deubiquitination"/>
    <property type="evidence" value="ECO:0007669"/>
    <property type="project" value="InterPro"/>
</dbReference>
<dbReference type="GO" id="GO:0005768">
    <property type="term" value="C:endosome"/>
    <property type="evidence" value="ECO:0007669"/>
    <property type="project" value="TreeGrafter"/>
</dbReference>
<evidence type="ECO:0000259" key="10">
    <source>
        <dbReference type="PROSITE" id="PS50249"/>
    </source>
</evidence>
<dbReference type="PANTHER" id="PTHR12947:SF13">
    <property type="entry name" value="FI19924P1"/>
    <property type="match status" value="1"/>
</dbReference>
<evidence type="ECO:0000256" key="7">
    <source>
        <dbReference type="ARBA" id="ARBA00022833"/>
    </source>
</evidence>
<dbReference type="InterPro" id="IPR037518">
    <property type="entry name" value="MPN"/>
</dbReference>
<feature type="compositionally biased region" description="Pro residues" evidence="9">
    <location>
        <begin position="191"/>
        <end position="218"/>
    </location>
</feature>
<keyword evidence="3" id="KW-0645">Protease</keyword>
<reference evidence="11" key="1">
    <citation type="submission" date="2021-06" db="EMBL/GenBank/DDBJ databases">
        <authorList>
            <person name="Kallberg Y."/>
            <person name="Tangrot J."/>
            <person name="Rosling A."/>
        </authorList>
    </citation>
    <scope>NUCLEOTIDE SEQUENCE</scope>
    <source>
        <strain evidence="11">IA702</strain>
    </source>
</reference>
<evidence type="ECO:0000256" key="3">
    <source>
        <dbReference type="ARBA" id="ARBA00022670"/>
    </source>
</evidence>
<evidence type="ECO:0000256" key="9">
    <source>
        <dbReference type="SAM" id="MobiDB-lite"/>
    </source>
</evidence>